<feature type="compositionally biased region" description="Basic and acidic residues" evidence="11">
    <location>
        <begin position="897"/>
        <end position="908"/>
    </location>
</feature>
<organism evidence="13 14">
    <name type="scientific">Acanthaster planci</name>
    <name type="common">Crown-of-thorns starfish</name>
    <dbReference type="NCBI Taxonomy" id="133434"/>
    <lineage>
        <taxon>Eukaryota</taxon>
        <taxon>Metazoa</taxon>
        <taxon>Echinodermata</taxon>
        <taxon>Eleutherozoa</taxon>
        <taxon>Asterozoa</taxon>
        <taxon>Asteroidea</taxon>
        <taxon>Valvatacea</taxon>
        <taxon>Valvatida</taxon>
        <taxon>Acanthasteridae</taxon>
        <taxon>Acanthaster</taxon>
    </lineage>
</organism>
<evidence type="ECO:0000256" key="2">
    <source>
        <dbReference type="ARBA" id="ARBA00022490"/>
    </source>
</evidence>
<dbReference type="Gene3D" id="3.80.10.10">
    <property type="entry name" value="Ribonuclease Inhibitor"/>
    <property type="match status" value="2"/>
</dbReference>
<dbReference type="KEGG" id="aplc:110981464"/>
<evidence type="ECO:0000256" key="10">
    <source>
        <dbReference type="SAM" id="Coils"/>
    </source>
</evidence>
<dbReference type="Gene3D" id="1.20.5.190">
    <property type="match status" value="1"/>
</dbReference>
<evidence type="ECO:0000256" key="9">
    <source>
        <dbReference type="ARBA" id="ARBA00076677"/>
    </source>
</evidence>
<proteinExistence type="predicted"/>
<feature type="region of interest" description="Disordered" evidence="11">
    <location>
        <begin position="427"/>
        <end position="690"/>
    </location>
</feature>
<feature type="compositionally biased region" description="Acidic residues" evidence="11">
    <location>
        <begin position="1053"/>
        <end position="1064"/>
    </location>
</feature>
<protein>
    <recommendedName>
        <fullName evidence="8">Centrosomal protein of 97 kDa</fullName>
    </recommendedName>
    <alternativeName>
        <fullName evidence="9">Leucine-rich repeat and IQ domain-containing protein 2</fullName>
    </alternativeName>
</protein>
<feature type="compositionally biased region" description="Basic and acidic residues" evidence="11">
    <location>
        <begin position="527"/>
        <end position="543"/>
    </location>
</feature>
<feature type="compositionally biased region" description="Polar residues" evidence="11">
    <location>
        <begin position="1766"/>
        <end position="1793"/>
    </location>
</feature>
<dbReference type="OMA" id="LINIEWL"/>
<sequence>MADPRHIRLQEKENMVILDLSGRGLKRLDRVRPTSDDVSPSSCTTLILDRNAISKIEHLEEYHMLQQLSIASNRLVRMSGVSRITTLRVLNLPNNSIQSIEGLRDLINIEWLNLSGNSIKAIDHLNCNIKLKHLDLSDNSISSVTDVSMLTNLKTLLLHGNILTSLRSVPAYFPTRIEILSLAENEISDLAEVSYLSCLSQLQQLSIMNNPCVMMATSSSDFCFDCRPYVINWCLSLRILDGYAVTQKESLKGEWLYSQGKGRWFHPGQHAQLVEYLSHTCPLTNETELQSKEDEKLVRVLKQQRLHQKQLQQGPTQPHPTPPEHHHPHRSPQQAHHTPTPTHHRPRSMAASPIKHSPPKSTKIPAKNASPKSTGVPAPVSPSPQGPADGRLPGKAAWDSGHVQLTLKPASTERESLLDMVLQDLEDEETMSNSSQLASESLYLPVTNEATPGKTPDQRPSTAPPHNIPSRDVDMASDAVSQRPATAFTPDLVPTPGGHRDMSGLRGQGHDPYLNAHEPTTGISKYEAYDSRPVKPLNKEKVPTVKLTAHVSASPKMARKTRSQGKTSNPGTPNPGTPTRHRSPNREGPKKEDLYSSAELKRIKEIANSRKIGKTPNASSTLLTPSLSPNTKQSKKRDRRGVAVERSDPRDHQVESQARHQPQELGVALPQDMGVASPQEVGVPSPTQDVTRDIHSENAARSKSSEQEEKAAVKIQAFWRGHRARRRDPVVVDTRNAIRVQRVDDHIKFLNKELDRTRQLYEQEKQLRTLQMEALKLLWSQVKTLHDWKHDMEVKEESRSGRRQTRSVATSPLFAEISEGGRAFVFPKPQVASQVEAGQESLQHQVKRLQESMDAIVSLIAAGGLHDAQSSNQPPQSPSPLRKIKRPQTLSSPSDSESSKPKPSKPENLRTVLRSDTSLSLSWEPSTVSEAPLSSGNTSELSICGYRLYVSKDERPLETIEVPTCQAILGGLLPGMYRFAVQAFTTASETSEESDAVFVGIPPTSEYAEPSKTGDAWAEAEQRVEGDMEDAGERVDGAVTKDDISTQQHLELESDDVEGQDTLDDALCSSLPPSPEPPLVQSVIDDSQIESIAAYTVAREMSHAIVEQALQAALSGVGSAGDGSVGAHLPRDDPNGDSSSGDGNSGDGGGKGAVDEASKSPGTESSQDGSSFNNKAGITSVQQPVDHSVCQSIESVQAVLGADVLPASQLSASHVMAKDDGEEGDDEVFLFVTHDQKTIPKFPQRDQLKMASGINPQRQQLQQGYSSVDGHEGVTYKGDLYLPVFSIEGPNQLSSAKNSAFSTACSVLSIKRRATDPVKTQSMQSPASPKTRSLRSADNPFRGAREAMRNLLVRDHRSRSPSPKRPCKQRSQSHTDTKHQKSPELRELKLKPSKLAINFSPSPLDSFAMEQFNAINFDDRPKSTELDALNLELSSLKLSKEHLRHNSSVGLNEVSRIMSSIEADPNNASSMNEFDRPPRFLRLASPEGNEDRSAESGLPGSVEQSQSEDSSFHPSPAVTAGDQDIEPAPGRRFVKNGSSHKKNAPAGAAKQIKDTHPPDPSQEAARAGRRSPTSLGSPGKSRLPRMFCGIPEPRARSASPSTKMVSPKKKTSHFFSSGKTKADKAKASDSHTETSFQRSRPAPNSHSSNSPCKSKMKRPSNMPTLKSCRSEPSLYQKSSSLSGRSPVAEIGPNPTSKGRRSSASHQGSISPGNSLSSHSHSKIPTNKHLSGNGSIQTRISPPRSPRIAKHKKEDSANGNLKKLGANSHSSRQGRTSPNTNNNNYSQDGLLTTKVSRHKMAGVLQMSKQPT</sequence>
<dbReference type="OrthoDB" id="5954088at2759"/>
<dbReference type="Pfam" id="PF00612">
    <property type="entry name" value="IQ"/>
    <property type="match status" value="1"/>
</dbReference>
<dbReference type="PROSITE" id="PS50853">
    <property type="entry name" value="FN3"/>
    <property type="match status" value="1"/>
</dbReference>
<dbReference type="InterPro" id="IPR013783">
    <property type="entry name" value="Ig-like_fold"/>
</dbReference>
<reference evidence="14" key="1">
    <citation type="submission" date="2025-08" db="UniProtKB">
        <authorList>
            <consortium name="RefSeq"/>
        </authorList>
    </citation>
    <scope>IDENTIFICATION</scope>
</reference>
<gene>
    <name evidence="14" type="primary">LOC110981464</name>
</gene>
<feature type="compositionally biased region" description="Polar residues" evidence="11">
    <location>
        <begin position="1673"/>
        <end position="1683"/>
    </location>
</feature>
<evidence type="ECO:0000256" key="7">
    <source>
        <dbReference type="ARBA" id="ARBA00058656"/>
    </source>
</evidence>
<dbReference type="Proteomes" id="UP000694845">
    <property type="component" value="Unplaced"/>
</dbReference>
<evidence type="ECO:0000256" key="3">
    <source>
        <dbReference type="ARBA" id="ARBA00022614"/>
    </source>
</evidence>
<feature type="region of interest" description="Disordered" evidence="11">
    <location>
        <begin position="1315"/>
        <end position="1387"/>
    </location>
</feature>
<dbReference type="InterPro" id="IPR001611">
    <property type="entry name" value="Leu-rich_rpt"/>
</dbReference>
<feature type="compositionally biased region" description="Low complexity" evidence="11">
    <location>
        <begin position="615"/>
        <end position="631"/>
    </location>
</feature>
<evidence type="ECO:0000313" key="13">
    <source>
        <dbReference type="Proteomes" id="UP000694845"/>
    </source>
</evidence>
<dbReference type="SMART" id="SM00060">
    <property type="entry name" value="FN3"/>
    <property type="match status" value="1"/>
</dbReference>
<keyword evidence="13" id="KW-1185">Reference proteome</keyword>
<dbReference type="SMART" id="SM00365">
    <property type="entry name" value="LRR_SD22"/>
    <property type="match status" value="7"/>
</dbReference>
<comment type="subcellular location">
    <subcellularLocation>
        <location evidence="1">Cytoplasm</location>
        <location evidence="1">Cytoskeleton</location>
        <location evidence="1">Microtubule organizing center</location>
        <location evidence="1">Centrosome</location>
    </subcellularLocation>
</comment>
<feature type="compositionally biased region" description="Polar residues" evidence="11">
    <location>
        <begin position="1160"/>
        <end position="1176"/>
    </location>
</feature>
<keyword evidence="2" id="KW-0963">Cytoplasm</keyword>
<dbReference type="PROSITE" id="PS51450">
    <property type="entry name" value="LRR"/>
    <property type="match status" value="4"/>
</dbReference>
<dbReference type="InterPro" id="IPR003961">
    <property type="entry name" value="FN3_dom"/>
</dbReference>
<dbReference type="GO" id="GO:0005813">
    <property type="term" value="C:centrosome"/>
    <property type="evidence" value="ECO:0007669"/>
    <property type="project" value="UniProtKB-SubCell"/>
</dbReference>
<feature type="region of interest" description="Disordered" evidence="11">
    <location>
        <begin position="865"/>
        <end position="911"/>
    </location>
</feature>
<feature type="region of interest" description="Disordered" evidence="11">
    <location>
        <begin position="304"/>
        <end position="392"/>
    </location>
</feature>
<keyword evidence="6" id="KW-0206">Cytoskeleton</keyword>
<dbReference type="Pfam" id="PF14580">
    <property type="entry name" value="LRR_9"/>
    <property type="match status" value="1"/>
</dbReference>
<keyword evidence="5" id="KW-0970">Cilium biogenesis/degradation</keyword>
<dbReference type="InterPro" id="IPR000048">
    <property type="entry name" value="IQ_motif_EF-hand-BS"/>
</dbReference>
<dbReference type="InterPro" id="IPR036116">
    <property type="entry name" value="FN3_sf"/>
</dbReference>
<feature type="compositionally biased region" description="Basic and acidic residues" evidence="11">
    <location>
        <begin position="1025"/>
        <end position="1044"/>
    </location>
</feature>
<dbReference type="PROSITE" id="PS50096">
    <property type="entry name" value="IQ"/>
    <property type="match status" value="1"/>
</dbReference>
<feature type="compositionally biased region" description="Basic and acidic residues" evidence="11">
    <location>
        <begin position="1373"/>
        <end position="1387"/>
    </location>
</feature>
<comment type="function">
    <text evidence="7">Acts as a key negative regulator of ciliogenesis in collaboration with CCP110 by capping the mother centriole thereby preventing cilia formation. Required for recruitment of CCP110 to the centrosome.</text>
</comment>
<evidence type="ECO:0000259" key="12">
    <source>
        <dbReference type="PROSITE" id="PS50853"/>
    </source>
</evidence>
<name>A0A8B7YQK6_ACAPL</name>
<dbReference type="PANTHER" id="PTHR45973">
    <property type="entry name" value="PROTEIN PHOSPHATASE 1 REGULATORY SUBUNIT SDS22-RELATED"/>
    <property type="match status" value="1"/>
</dbReference>
<dbReference type="GeneID" id="110981464"/>
<dbReference type="InterPro" id="IPR032675">
    <property type="entry name" value="LRR_dom_sf"/>
</dbReference>
<evidence type="ECO:0000256" key="11">
    <source>
        <dbReference type="SAM" id="MobiDB-lite"/>
    </source>
</evidence>
<evidence type="ECO:0000256" key="1">
    <source>
        <dbReference type="ARBA" id="ARBA00004300"/>
    </source>
</evidence>
<evidence type="ECO:0000256" key="6">
    <source>
        <dbReference type="ARBA" id="ARBA00023212"/>
    </source>
</evidence>
<dbReference type="Gene3D" id="2.60.40.10">
    <property type="entry name" value="Immunoglobulins"/>
    <property type="match status" value="1"/>
</dbReference>
<feature type="compositionally biased region" description="Basic and acidic residues" evidence="11">
    <location>
        <begin position="584"/>
        <end position="608"/>
    </location>
</feature>
<feature type="coiled-coil region" evidence="10">
    <location>
        <begin position="740"/>
        <end position="767"/>
    </location>
</feature>
<keyword evidence="3" id="KW-0433">Leucine-rich repeat</keyword>
<feature type="compositionally biased region" description="Basic and acidic residues" evidence="11">
    <location>
        <begin position="1620"/>
        <end position="1632"/>
    </location>
</feature>
<dbReference type="GO" id="GO:1902018">
    <property type="term" value="P:negative regulation of cilium assembly"/>
    <property type="evidence" value="ECO:0007669"/>
    <property type="project" value="TreeGrafter"/>
</dbReference>
<evidence type="ECO:0000256" key="5">
    <source>
        <dbReference type="ARBA" id="ARBA00022794"/>
    </source>
</evidence>
<keyword evidence="10" id="KW-0175">Coiled coil</keyword>
<feature type="compositionally biased region" description="Low complexity" evidence="11">
    <location>
        <begin position="1707"/>
        <end position="1724"/>
    </location>
</feature>
<dbReference type="SUPFAM" id="SSF52058">
    <property type="entry name" value="L domain-like"/>
    <property type="match status" value="1"/>
</dbReference>
<feature type="region of interest" description="Disordered" evidence="11">
    <location>
        <begin position="1025"/>
        <end position="1081"/>
    </location>
</feature>
<feature type="compositionally biased region" description="Low complexity" evidence="11">
    <location>
        <begin position="331"/>
        <end position="341"/>
    </location>
</feature>
<feature type="compositionally biased region" description="Polar residues" evidence="11">
    <location>
        <begin position="1727"/>
        <end position="1739"/>
    </location>
</feature>
<dbReference type="GO" id="GO:0030030">
    <property type="term" value="P:cell projection organization"/>
    <property type="evidence" value="ECO:0007669"/>
    <property type="project" value="UniProtKB-KW"/>
</dbReference>
<feature type="compositionally biased region" description="Polar residues" evidence="11">
    <location>
        <begin position="1502"/>
        <end position="1513"/>
    </location>
</feature>
<feature type="compositionally biased region" description="Basic and acidic residues" evidence="11">
    <location>
        <begin position="640"/>
        <end position="662"/>
    </location>
</feature>
<feature type="compositionally biased region" description="Gly residues" evidence="11">
    <location>
        <begin position="1143"/>
        <end position="1152"/>
    </location>
</feature>
<feature type="compositionally biased region" description="Basic and acidic residues" evidence="11">
    <location>
        <begin position="1343"/>
        <end position="1355"/>
    </location>
</feature>
<accession>A0A8B7YQK6</accession>
<feature type="region of interest" description="Disordered" evidence="11">
    <location>
        <begin position="1463"/>
        <end position="1810"/>
    </location>
</feature>
<dbReference type="RefSeq" id="XP_022094745.1">
    <property type="nucleotide sequence ID" value="XM_022239053.1"/>
</dbReference>
<feature type="domain" description="Fibronectin type-III" evidence="12">
    <location>
        <begin position="905"/>
        <end position="1004"/>
    </location>
</feature>
<evidence type="ECO:0000256" key="8">
    <source>
        <dbReference type="ARBA" id="ARBA00068862"/>
    </source>
</evidence>
<dbReference type="CDD" id="cd00063">
    <property type="entry name" value="FN3"/>
    <property type="match status" value="1"/>
</dbReference>
<dbReference type="SUPFAM" id="SSF49265">
    <property type="entry name" value="Fibronectin type III"/>
    <property type="match status" value="1"/>
</dbReference>
<dbReference type="PANTHER" id="PTHR45973:SF2">
    <property type="entry name" value="CENTROSOMAL PROTEIN OF 97 KDA"/>
    <property type="match status" value="1"/>
</dbReference>
<feature type="compositionally biased region" description="Polar residues" evidence="11">
    <location>
        <begin position="1318"/>
        <end position="1336"/>
    </location>
</feature>
<feature type="compositionally biased region" description="Polar residues" evidence="11">
    <location>
        <begin position="1633"/>
        <end position="1652"/>
    </location>
</feature>
<feature type="region of interest" description="Disordered" evidence="11">
    <location>
        <begin position="1117"/>
        <end position="1176"/>
    </location>
</feature>
<keyword evidence="4" id="KW-0677">Repeat</keyword>
<evidence type="ECO:0000313" key="14">
    <source>
        <dbReference type="RefSeq" id="XP_022094745.1"/>
    </source>
</evidence>
<dbReference type="InterPro" id="IPR050576">
    <property type="entry name" value="Cilia_flagella_integrity"/>
</dbReference>
<feature type="compositionally biased region" description="Basic residues" evidence="11">
    <location>
        <begin position="1532"/>
        <end position="1543"/>
    </location>
</feature>
<dbReference type="SMART" id="SM00015">
    <property type="entry name" value="IQ"/>
    <property type="match status" value="1"/>
</dbReference>
<dbReference type="FunFam" id="3.80.10.10:FF:000165">
    <property type="entry name" value="Centrosomal protein of 97 kDa"/>
    <property type="match status" value="1"/>
</dbReference>
<evidence type="ECO:0000256" key="4">
    <source>
        <dbReference type="ARBA" id="ARBA00022737"/>
    </source>
</evidence>